<gene>
    <name evidence="2" type="ordered locus">STH1226</name>
</gene>
<dbReference type="InterPro" id="IPR058709">
    <property type="entry name" value="BSH_RND-rel"/>
</dbReference>
<dbReference type="STRING" id="292459.STH1226"/>
<evidence type="ECO:0000313" key="2">
    <source>
        <dbReference type="EMBL" id="BAD40211.1"/>
    </source>
</evidence>
<dbReference type="HOGENOM" id="CLU_073023_1_0_9"/>
<dbReference type="NCBIfam" id="TIGR02828">
    <property type="entry name" value="putative membrane fusion protein"/>
    <property type="match status" value="1"/>
</dbReference>
<name>Q67Q32_SYMTH</name>
<protein>
    <recommendedName>
        <fullName evidence="1">RND related barrel-sandwich hybrid domain-containing protein</fullName>
    </recommendedName>
</protein>
<dbReference type="Proteomes" id="UP000000417">
    <property type="component" value="Chromosome"/>
</dbReference>
<proteinExistence type="predicted"/>
<evidence type="ECO:0000259" key="1">
    <source>
        <dbReference type="Pfam" id="PF26018"/>
    </source>
</evidence>
<dbReference type="KEGG" id="sth:STH1226"/>
<reference evidence="2 3" key="1">
    <citation type="journal article" date="2004" name="Nucleic Acids Res.">
        <title>Genome sequence of Symbiobacterium thermophilum, an uncultivable bacterium that depends on microbial commensalism.</title>
        <authorList>
            <person name="Ueda K."/>
            <person name="Yamashita A."/>
            <person name="Ishikawa J."/>
            <person name="Shimada M."/>
            <person name="Watsuji T."/>
            <person name="Morimura K."/>
            <person name="Ikeda H."/>
            <person name="Hattori M."/>
            <person name="Beppu T."/>
        </authorList>
    </citation>
    <scope>NUCLEOTIDE SEQUENCE [LARGE SCALE GENOMIC DNA]</scope>
    <source>
        <strain evidence="3">T / IAM 14863</strain>
    </source>
</reference>
<dbReference type="Pfam" id="PF26018">
    <property type="entry name" value="BSH_RND_rel"/>
    <property type="match status" value="1"/>
</dbReference>
<dbReference type="AlphaFoldDB" id="Q67Q32"/>
<dbReference type="eggNOG" id="COG0845">
    <property type="taxonomic scope" value="Bacteria"/>
</dbReference>
<feature type="domain" description="RND related barrel-sandwich hybrid" evidence="1">
    <location>
        <begin position="54"/>
        <end position="156"/>
    </location>
</feature>
<sequence length="300" mass="31802">MILLAVAALGTGLYIWNPAVLLTAAPAEPDPLAGVRQGSLRVTLEADAVLVRREQVYRAPQAGTLRRLAAEGARVRVGGQVVAFAPGQSAAALEEVITTPVSGVVFYQTDGLEEVLTPEAVAGWGPEAFSTLPYPDTREIADGPVEAGEPLFKLVDDLSLEMLLRVSADSLSESQQAVLPGQEVELQVSGRDLPLTARVVRLAAAGPDLLVHLEAPLPSADALRLRRMRVSLLLAEYEGIILPRAAIDVEQGRTGVWIAQRGGYRFVPVRVLGGTADEVAVEGDVPPDAQVLTAPPPRNR</sequence>
<organism evidence="2 3">
    <name type="scientific">Symbiobacterium thermophilum (strain DSM 24528 / JCM 14929 / IAM 14863 / T)</name>
    <dbReference type="NCBI Taxonomy" id="292459"/>
    <lineage>
        <taxon>Bacteria</taxon>
        <taxon>Bacillati</taxon>
        <taxon>Bacillota</taxon>
        <taxon>Clostridia</taxon>
        <taxon>Eubacteriales</taxon>
        <taxon>Symbiobacteriaceae</taxon>
        <taxon>Symbiobacterium</taxon>
    </lineage>
</organism>
<accession>Q67Q32</accession>
<evidence type="ECO:0000313" key="3">
    <source>
        <dbReference type="Proteomes" id="UP000000417"/>
    </source>
</evidence>
<dbReference type="InterPro" id="IPR014193">
    <property type="entry name" value="CHP02828_mem_fusion"/>
</dbReference>
<dbReference type="EMBL" id="AP006840">
    <property type="protein sequence ID" value="BAD40211.1"/>
    <property type="molecule type" value="Genomic_DNA"/>
</dbReference>
<keyword evidence="3" id="KW-1185">Reference proteome</keyword>